<protein>
    <submittedName>
        <fullName evidence="1">Uncharacterized protein</fullName>
    </submittedName>
</protein>
<gene>
    <name evidence="1" type="ORF">L2E82_01045</name>
</gene>
<comment type="caution">
    <text evidence="1">The sequence shown here is derived from an EMBL/GenBank/DDBJ whole genome shotgun (WGS) entry which is preliminary data.</text>
</comment>
<organism evidence="1 2">
    <name type="scientific">Cichorium intybus</name>
    <name type="common">Chicory</name>
    <dbReference type="NCBI Taxonomy" id="13427"/>
    <lineage>
        <taxon>Eukaryota</taxon>
        <taxon>Viridiplantae</taxon>
        <taxon>Streptophyta</taxon>
        <taxon>Embryophyta</taxon>
        <taxon>Tracheophyta</taxon>
        <taxon>Spermatophyta</taxon>
        <taxon>Magnoliopsida</taxon>
        <taxon>eudicotyledons</taxon>
        <taxon>Gunneridae</taxon>
        <taxon>Pentapetalae</taxon>
        <taxon>asterids</taxon>
        <taxon>campanulids</taxon>
        <taxon>Asterales</taxon>
        <taxon>Asteraceae</taxon>
        <taxon>Cichorioideae</taxon>
        <taxon>Cichorieae</taxon>
        <taxon>Cichoriinae</taxon>
        <taxon>Cichorium</taxon>
    </lineage>
</organism>
<evidence type="ECO:0000313" key="2">
    <source>
        <dbReference type="Proteomes" id="UP001055811"/>
    </source>
</evidence>
<name>A0ACB9GZ86_CICIN</name>
<accession>A0ACB9GZ86</accession>
<reference evidence="2" key="1">
    <citation type="journal article" date="2022" name="Mol. Ecol. Resour.">
        <title>The genomes of chicory, endive, great burdock and yacon provide insights into Asteraceae palaeo-polyploidization history and plant inulin production.</title>
        <authorList>
            <person name="Fan W."/>
            <person name="Wang S."/>
            <person name="Wang H."/>
            <person name="Wang A."/>
            <person name="Jiang F."/>
            <person name="Liu H."/>
            <person name="Zhao H."/>
            <person name="Xu D."/>
            <person name="Zhang Y."/>
        </authorList>
    </citation>
    <scope>NUCLEOTIDE SEQUENCE [LARGE SCALE GENOMIC DNA]</scope>
    <source>
        <strain evidence="2">cv. Punajuju</strain>
    </source>
</reference>
<proteinExistence type="predicted"/>
<dbReference type="EMBL" id="CM042009">
    <property type="protein sequence ID" value="KAI3788285.1"/>
    <property type="molecule type" value="Genomic_DNA"/>
</dbReference>
<dbReference type="Proteomes" id="UP001055811">
    <property type="component" value="Linkage Group LG01"/>
</dbReference>
<keyword evidence="2" id="KW-1185">Reference proteome</keyword>
<sequence length="90" mass="10312">MDVSVDGMQSRYTENEINRVLAYKPVVETLDDQEDTEDEGIKETQPPVEMKEKTRRPSERIIIKKLGKKNDGIGSGSRTPVQKQKLYNQC</sequence>
<reference evidence="1 2" key="2">
    <citation type="journal article" date="2022" name="Mol. Ecol. Resour.">
        <title>The genomes of chicory, endive, great burdock and yacon provide insights into Asteraceae paleo-polyploidization history and plant inulin production.</title>
        <authorList>
            <person name="Fan W."/>
            <person name="Wang S."/>
            <person name="Wang H."/>
            <person name="Wang A."/>
            <person name="Jiang F."/>
            <person name="Liu H."/>
            <person name="Zhao H."/>
            <person name="Xu D."/>
            <person name="Zhang Y."/>
        </authorList>
    </citation>
    <scope>NUCLEOTIDE SEQUENCE [LARGE SCALE GENOMIC DNA]</scope>
    <source>
        <strain evidence="2">cv. Punajuju</strain>
        <tissue evidence="1">Leaves</tissue>
    </source>
</reference>
<evidence type="ECO:0000313" key="1">
    <source>
        <dbReference type="EMBL" id="KAI3788285.1"/>
    </source>
</evidence>